<organism evidence="1 2">
    <name type="scientific">Oncorhynchus mykiss</name>
    <name type="common">Rainbow trout</name>
    <name type="synonym">Salmo gairdneri</name>
    <dbReference type="NCBI Taxonomy" id="8022"/>
    <lineage>
        <taxon>Eukaryota</taxon>
        <taxon>Metazoa</taxon>
        <taxon>Chordata</taxon>
        <taxon>Craniata</taxon>
        <taxon>Vertebrata</taxon>
        <taxon>Euteleostomi</taxon>
        <taxon>Actinopterygii</taxon>
        <taxon>Neopterygii</taxon>
        <taxon>Teleostei</taxon>
        <taxon>Protacanthopterygii</taxon>
        <taxon>Salmoniformes</taxon>
        <taxon>Salmonidae</taxon>
        <taxon>Salmoninae</taxon>
        <taxon>Oncorhynchus</taxon>
    </lineage>
</organism>
<dbReference type="GeneTree" id="ENSGT01030000234974"/>
<dbReference type="InterPro" id="IPR013783">
    <property type="entry name" value="Ig-like_fold"/>
</dbReference>
<protein>
    <recommendedName>
        <fullName evidence="3">Immunoglobulin V-set domain-containing protein</fullName>
    </recommendedName>
</protein>
<dbReference type="AlphaFoldDB" id="A0A8C7Q7T1"/>
<dbReference type="Proteomes" id="UP000694395">
    <property type="component" value="Chromosome 18"/>
</dbReference>
<sequence>MAFYSLLDNPNECTIEKAYGTVYGFVSGSSDDAAGACTALLAATAQAHNLEVQGVNQLAKQPVAMKMHGIDRDRHVIHLHCLWIVGFVGCVASSSLPSGPLSISSPVGSQAILPCKWKSQLDNVPVCHVLWQTPDAPVFEQNGEQRWQASEFEGRLEVPGEKLWEGDCSLILRDVQFGDVGLYESFMVVDRTRRKRRVFIQSVHLSVYDHKSKLSMGMGEDLVLTLHTPQAMRVVFQGRNSTEWKVLWMRGDGKVNGGRLEEAEGVVVLRGLRMDNSGTYKVLDSHGLSVSTVKLTVEEVAKTQKIIHIQDKPVGKSTVYRSSSLLIVFVLLISPLIQHLL</sequence>
<dbReference type="SUPFAM" id="SSF48726">
    <property type="entry name" value="Immunoglobulin"/>
    <property type="match status" value="1"/>
</dbReference>
<reference evidence="1" key="3">
    <citation type="submission" date="2025-09" db="UniProtKB">
        <authorList>
            <consortium name="Ensembl"/>
        </authorList>
    </citation>
    <scope>IDENTIFICATION</scope>
</reference>
<reference evidence="1" key="1">
    <citation type="submission" date="2020-07" db="EMBL/GenBank/DDBJ databases">
        <title>A long reads based de novo assembly of the rainbow trout Arlee double haploid line genome.</title>
        <authorList>
            <person name="Gao G."/>
            <person name="Palti Y."/>
        </authorList>
    </citation>
    <scope>NUCLEOTIDE SEQUENCE [LARGE SCALE GENOMIC DNA]</scope>
</reference>
<dbReference type="Ensembl" id="ENSOMYT00000036755.2">
    <property type="protein sequence ID" value="ENSOMYP00000033688.2"/>
    <property type="gene ID" value="ENSOMYG00000015725.2"/>
</dbReference>
<evidence type="ECO:0008006" key="3">
    <source>
        <dbReference type="Google" id="ProtNLM"/>
    </source>
</evidence>
<dbReference type="InterPro" id="IPR036179">
    <property type="entry name" value="Ig-like_dom_sf"/>
</dbReference>
<reference evidence="1" key="2">
    <citation type="submission" date="2025-08" db="UniProtKB">
        <authorList>
            <consortium name="Ensembl"/>
        </authorList>
    </citation>
    <scope>IDENTIFICATION</scope>
</reference>
<name>A0A8C7Q7T1_ONCMY</name>
<keyword evidence="2" id="KW-1185">Reference proteome</keyword>
<proteinExistence type="predicted"/>
<dbReference type="Gene3D" id="2.60.40.10">
    <property type="entry name" value="Immunoglobulins"/>
    <property type="match status" value="1"/>
</dbReference>
<evidence type="ECO:0000313" key="2">
    <source>
        <dbReference type="Proteomes" id="UP000694395"/>
    </source>
</evidence>
<evidence type="ECO:0000313" key="1">
    <source>
        <dbReference type="Ensembl" id="ENSOMYP00000033688.2"/>
    </source>
</evidence>
<accession>A0A8C7Q7T1</accession>